<proteinExistence type="predicted"/>
<accession>A0A976FN02</accession>
<sequence>MDAEPVKLMQLLQTFLFRHDLLNALDDAVYVAWTAAWRQESMFKGLMDYRLNYDWKIGKIERPVSH</sequence>
<dbReference type="Proteomes" id="UP000294530">
    <property type="component" value="Unassembled WGS sequence"/>
</dbReference>
<keyword evidence="2" id="KW-1185">Reference proteome</keyword>
<comment type="caution">
    <text evidence="1">The sequence shown here is derived from an EMBL/GenBank/DDBJ whole genome shotgun (WGS) entry which is preliminary data.</text>
</comment>
<dbReference type="GeneID" id="94346324"/>
<protein>
    <submittedName>
        <fullName evidence="1">Uncharacterized protein</fullName>
    </submittedName>
</protein>
<dbReference type="KEGG" id="blac:94346324"/>
<dbReference type="RefSeq" id="XP_067819060.1">
    <property type="nucleotide sequence ID" value="XM_067960653.1"/>
</dbReference>
<reference evidence="1 2" key="1">
    <citation type="journal article" date="2021" name="Genome Biol.">
        <title>AFLAP: assembly-free linkage analysis pipeline using k-mers from genome sequencing data.</title>
        <authorList>
            <person name="Fletcher K."/>
            <person name="Zhang L."/>
            <person name="Gil J."/>
            <person name="Han R."/>
            <person name="Cavanaugh K."/>
            <person name="Michelmore R."/>
        </authorList>
    </citation>
    <scope>NUCLEOTIDE SEQUENCE [LARGE SCALE GENOMIC DNA]</scope>
    <source>
        <strain evidence="1 2">SF5</strain>
    </source>
</reference>
<dbReference type="EMBL" id="SHOA02000002">
    <property type="protein sequence ID" value="TDH69561.1"/>
    <property type="molecule type" value="Genomic_DNA"/>
</dbReference>
<dbReference type="AlphaFoldDB" id="A0A976FN02"/>
<name>A0A976FN02_BRELC</name>
<evidence type="ECO:0000313" key="2">
    <source>
        <dbReference type="Proteomes" id="UP000294530"/>
    </source>
</evidence>
<gene>
    <name evidence="1" type="ORF">CCR75_002556</name>
</gene>
<organism evidence="1 2">
    <name type="scientific">Bremia lactucae</name>
    <name type="common">Lettuce downy mildew</name>
    <dbReference type="NCBI Taxonomy" id="4779"/>
    <lineage>
        <taxon>Eukaryota</taxon>
        <taxon>Sar</taxon>
        <taxon>Stramenopiles</taxon>
        <taxon>Oomycota</taxon>
        <taxon>Peronosporomycetes</taxon>
        <taxon>Peronosporales</taxon>
        <taxon>Peronosporaceae</taxon>
        <taxon>Bremia</taxon>
    </lineage>
</organism>
<evidence type="ECO:0000313" key="1">
    <source>
        <dbReference type="EMBL" id="TDH69561.1"/>
    </source>
</evidence>